<proteinExistence type="inferred from homology"/>
<dbReference type="EMBL" id="JAGFNY010000020">
    <property type="protein sequence ID" value="MBW7570526.1"/>
    <property type="molecule type" value="Genomic_DNA"/>
</dbReference>
<sequence>MARNLILYTMLGALLNLCACSVQTNQPSRTARIENARATHVNGIIKNKKIYAATNSVHKSGVIKPYIPDNTVPVNTPLVQTVSMADSSDTYQVKAGDTLYSIAFRYGKDYRQLAAENDIDAPYSICVGQTIFLKGQKAKKATPYSEKQPVAVSSLPENKKPVAFKQDKYYIVKSGDTAVSVSKKHGLKLSELVSLNKLKKPYSLYKGQKLKVSASDLLADNSKKSAPVKTTKEVQSVVPVAGREEIVTTDAMTTASIVKTNKVEIVKGRSKKVKSIDWMWPCKGRVIANFSSTNKGIDISGSRGQSVNAAASGQVVYSGNALRGYGNLVIINHNNEFLSAYAHNDMLLVKEGDKVKKGQVIAKMGSTDSESVKLHFEIRYKGNSVNPRNYLP</sequence>
<comment type="similarity">
    <text evidence="1">Belongs to the E.coli NlpD/Haemophilus LppB family.</text>
</comment>
<dbReference type="PANTHER" id="PTHR21666">
    <property type="entry name" value="PEPTIDASE-RELATED"/>
    <property type="match status" value="1"/>
</dbReference>
<feature type="chain" id="PRO_5046779258" evidence="2">
    <location>
        <begin position="25"/>
        <end position="392"/>
    </location>
</feature>
<dbReference type="SUPFAM" id="SSF54106">
    <property type="entry name" value="LysM domain"/>
    <property type="match status" value="1"/>
</dbReference>
<dbReference type="SUPFAM" id="SSF51261">
    <property type="entry name" value="Duplicated hybrid motif"/>
    <property type="match status" value="1"/>
</dbReference>
<dbReference type="InterPro" id="IPR016047">
    <property type="entry name" value="M23ase_b-sheet_dom"/>
</dbReference>
<gene>
    <name evidence="4" type="ORF">J5V48_06425</name>
</gene>
<dbReference type="Gene3D" id="2.70.70.10">
    <property type="entry name" value="Glucose Permease (Domain IIA)"/>
    <property type="match status" value="1"/>
</dbReference>
<dbReference type="Gene3D" id="3.10.350.10">
    <property type="entry name" value="LysM domain"/>
    <property type="match status" value="2"/>
</dbReference>
<dbReference type="PROSITE" id="PS51782">
    <property type="entry name" value="LYSM"/>
    <property type="match status" value="2"/>
</dbReference>
<evidence type="ECO:0000256" key="2">
    <source>
        <dbReference type="SAM" id="SignalP"/>
    </source>
</evidence>
<accession>A0ABS7DJ18</accession>
<name>A0ABS7DJ18_9GAMM</name>
<dbReference type="InterPro" id="IPR011055">
    <property type="entry name" value="Dup_hybrid_motif"/>
</dbReference>
<dbReference type="CDD" id="cd12797">
    <property type="entry name" value="M23_peptidase"/>
    <property type="match status" value="1"/>
</dbReference>
<keyword evidence="2" id="KW-0732">Signal</keyword>
<dbReference type="RefSeq" id="WP_219937746.1">
    <property type="nucleotide sequence ID" value="NZ_JAGFNY010000020.1"/>
</dbReference>
<keyword evidence="5" id="KW-1185">Reference proteome</keyword>
<evidence type="ECO:0000313" key="4">
    <source>
        <dbReference type="EMBL" id="MBW7570526.1"/>
    </source>
</evidence>
<evidence type="ECO:0000256" key="1">
    <source>
        <dbReference type="ARBA" id="ARBA00038420"/>
    </source>
</evidence>
<dbReference type="Pfam" id="PF01476">
    <property type="entry name" value="LysM"/>
    <property type="match status" value="2"/>
</dbReference>
<dbReference type="PANTHER" id="PTHR21666:SF263">
    <property type="entry name" value="MUREIN HYDROLASE ACTIVATOR NLPD"/>
    <property type="match status" value="1"/>
</dbReference>
<dbReference type="InterPro" id="IPR018392">
    <property type="entry name" value="LysM"/>
</dbReference>
<dbReference type="InterPro" id="IPR036779">
    <property type="entry name" value="LysM_dom_sf"/>
</dbReference>
<evidence type="ECO:0000259" key="3">
    <source>
        <dbReference type="PROSITE" id="PS51782"/>
    </source>
</evidence>
<comment type="caution">
    <text evidence="4">The sequence shown here is derived from an EMBL/GenBank/DDBJ whole genome shotgun (WGS) entry which is preliminary data.</text>
</comment>
<dbReference type="CDD" id="cd00118">
    <property type="entry name" value="LysM"/>
    <property type="match status" value="2"/>
</dbReference>
<feature type="signal peptide" evidence="2">
    <location>
        <begin position="1"/>
        <end position="24"/>
    </location>
</feature>
<reference evidence="4 5" key="1">
    <citation type="submission" date="2021-03" db="EMBL/GenBank/DDBJ databases">
        <title>Succinivibrio sp. nov. isolated from feces of cow.</title>
        <authorList>
            <person name="Choi J.-Y."/>
        </authorList>
    </citation>
    <scope>NUCLEOTIDE SEQUENCE [LARGE SCALE GENOMIC DNA]</scope>
    <source>
        <strain evidence="4 5">AGMB01872</strain>
    </source>
</reference>
<evidence type="ECO:0000313" key="5">
    <source>
        <dbReference type="Proteomes" id="UP000731465"/>
    </source>
</evidence>
<dbReference type="SMART" id="SM00257">
    <property type="entry name" value="LysM"/>
    <property type="match status" value="2"/>
</dbReference>
<dbReference type="Pfam" id="PF01551">
    <property type="entry name" value="Peptidase_M23"/>
    <property type="match status" value="1"/>
</dbReference>
<feature type="domain" description="LysM" evidence="3">
    <location>
        <begin position="168"/>
        <end position="212"/>
    </location>
</feature>
<dbReference type="Proteomes" id="UP000731465">
    <property type="component" value="Unassembled WGS sequence"/>
</dbReference>
<feature type="domain" description="LysM" evidence="3">
    <location>
        <begin position="89"/>
        <end position="133"/>
    </location>
</feature>
<organism evidence="4 5">
    <name type="scientific">Succinivibrio faecicola</name>
    <dbReference type="NCBI Taxonomy" id="2820300"/>
    <lineage>
        <taxon>Bacteria</taxon>
        <taxon>Pseudomonadati</taxon>
        <taxon>Pseudomonadota</taxon>
        <taxon>Gammaproteobacteria</taxon>
        <taxon>Aeromonadales</taxon>
        <taxon>Succinivibrionaceae</taxon>
        <taxon>Succinivibrio</taxon>
    </lineage>
</organism>
<dbReference type="InterPro" id="IPR050570">
    <property type="entry name" value="Cell_wall_metabolism_enzyme"/>
</dbReference>
<protein>
    <submittedName>
        <fullName evidence="4">Peptidoglycan DD-metalloendopeptidase family protein</fullName>
    </submittedName>
</protein>